<reference evidence="3" key="1">
    <citation type="journal article" date="2023" name="Plant J.">
        <title>Genome sequences and population genomics provide insights into the demographic history, inbreeding, and mutation load of two 'living fossil' tree species of Dipteronia.</title>
        <authorList>
            <person name="Feng Y."/>
            <person name="Comes H.P."/>
            <person name="Chen J."/>
            <person name="Zhu S."/>
            <person name="Lu R."/>
            <person name="Zhang X."/>
            <person name="Li P."/>
            <person name="Qiu J."/>
            <person name="Olsen K.M."/>
            <person name="Qiu Y."/>
        </authorList>
    </citation>
    <scope>NUCLEOTIDE SEQUENCE</scope>
    <source>
        <strain evidence="3">NBL</strain>
    </source>
</reference>
<name>A0AAE0EI76_9ROSI</name>
<dbReference type="Proteomes" id="UP001281410">
    <property type="component" value="Unassembled WGS sequence"/>
</dbReference>
<feature type="signal peptide" evidence="2">
    <location>
        <begin position="1"/>
        <end position="15"/>
    </location>
</feature>
<feature type="chain" id="PRO_5042187868" evidence="2">
    <location>
        <begin position="16"/>
        <end position="108"/>
    </location>
</feature>
<keyword evidence="4" id="KW-1185">Reference proteome</keyword>
<sequence>MKNSFLLFFSKFSLASLFQYPLYFNSKLLTGKQKEEARRLEAMRNQIPANAAIPLPSGAPTKRPKYQTNKSKPREHKQQDIVAELDSMETVQDGHQPNGAAEPKAREH</sequence>
<evidence type="ECO:0000313" key="3">
    <source>
        <dbReference type="EMBL" id="KAK3228742.1"/>
    </source>
</evidence>
<evidence type="ECO:0000256" key="2">
    <source>
        <dbReference type="SAM" id="SignalP"/>
    </source>
</evidence>
<dbReference type="EMBL" id="JANJYJ010000001">
    <property type="protein sequence ID" value="KAK3228742.1"/>
    <property type="molecule type" value="Genomic_DNA"/>
</dbReference>
<dbReference type="AlphaFoldDB" id="A0AAE0EI76"/>
<accession>A0AAE0EI76</accession>
<protein>
    <submittedName>
        <fullName evidence="3">Uncharacterized protein</fullName>
    </submittedName>
</protein>
<proteinExistence type="predicted"/>
<organism evidence="3 4">
    <name type="scientific">Dipteronia sinensis</name>
    <dbReference type="NCBI Taxonomy" id="43782"/>
    <lineage>
        <taxon>Eukaryota</taxon>
        <taxon>Viridiplantae</taxon>
        <taxon>Streptophyta</taxon>
        <taxon>Embryophyta</taxon>
        <taxon>Tracheophyta</taxon>
        <taxon>Spermatophyta</taxon>
        <taxon>Magnoliopsida</taxon>
        <taxon>eudicotyledons</taxon>
        <taxon>Gunneridae</taxon>
        <taxon>Pentapetalae</taxon>
        <taxon>rosids</taxon>
        <taxon>malvids</taxon>
        <taxon>Sapindales</taxon>
        <taxon>Sapindaceae</taxon>
        <taxon>Hippocastanoideae</taxon>
        <taxon>Acereae</taxon>
        <taxon>Dipteronia</taxon>
    </lineage>
</organism>
<feature type="region of interest" description="Disordered" evidence="1">
    <location>
        <begin position="48"/>
        <end position="108"/>
    </location>
</feature>
<comment type="caution">
    <text evidence="3">The sequence shown here is derived from an EMBL/GenBank/DDBJ whole genome shotgun (WGS) entry which is preliminary data.</text>
</comment>
<keyword evidence="2" id="KW-0732">Signal</keyword>
<gene>
    <name evidence="3" type="ORF">Dsin_000623</name>
</gene>
<evidence type="ECO:0000256" key="1">
    <source>
        <dbReference type="SAM" id="MobiDB-lite"/>
    </source>
</evidence>
<evidence type="ECO:0000313" key="4">
    <source>
        <dbReference type="Proteomes" id="UP001281410"/>
    </source>
</evidence>